<name>A0A0F9CYG6_9ZZZZ</name>
<sequence>MEAKDKTVMTDTNKIILLVAFILGGWLLFQLAPVLMPFFIAALLAYLGDPLVDKLEEWKLSRTAAV</sequence>
<organism evidence="1">
    <name type="scientific">marine sediment metagenome</name>
    <dbReference type="NCBI Taxonomy" id="412755"/>
    <lineage>
        <taxon>unclassified sequences</taxon>
        <taxon>metagenomes</taxon>
        <taxon>ecological metagenomes</taxon>
    </lineage>
</organism>
<proteinExistence type="predicted"/>
<accession>A0A0F9CYG6</accession>
<evidence type="ECO:0000313" key="1">
    <source>
        <dbReference type="EMBL" id="KKL54329.1"/>
    </source>
</evidence>
<dbReference type="AlphaFoldDB" id="A0A0F9CYG6"/>
<gene>
    <name evidence="1" type="ORF">LCGC14_2266480</name>
</gene>
<reference evidence="1" key="1">
    <citation type="journal article" date="2015" name="Nature">
        <title>Complex archaea that bridge the gap between prokaryotes and eukaryotes.</title>
        <authorList>
            <person name="Spang A."/>
            <person name="Saw J.H."/>
            <person name="Jorgensen S.L."/>
            <person name="Zaremba-Niedzwiedzka K."/>
            <person name="Martijn J."/>
            <person name="Lind A.E."/>
            <person name="van Eijk R."/>
            <person name="Schleper C."/>
            <person name="Guy L."/>
            <person name="Ettema T.J."/>
        </authorList>
    </citation>
    <scope>NUCLEOTIDE SEQUENCE</scope>
</reference>
<feature type="non-terminal residue" evidence="1">
    <location>
        <position position="66"/>
    </location>
</feature>
<evidence type="ECO:0008006" key="2">
    <source>
        <dbReference type="Google" id="ProtNLM"/>
    </source>
</evidence>
<protein>
    <recommendedName>
        <fullName evidence="2">AI-2E family transporter</fullName>
    </recommendedName>
</protein>
<comment type="caution">
    <text evidence="1">The sequence shown here is derived from an EMBL/GenBank/DDBJ whole genome shotgun (WGS) entry which is preliminary data.</text>
</comment>
<dbReference type="EMBL" id="LAZR01031238">
    <property type="protein sequence ID" value="KKL54329.1"/>
    <property type="molecule type" value="Genomic_DNA"/>
</dbReference>